<dbReference type="Proteomes" id="UP000799757">
    <property type="component" value="Unassembled WGS sequence"/>
</dbReference>
<dbReference type="OrthoDB" id="5316527at2759"/>
<sequence>MFKAQVLRRSFSLFNRGLNAHVVRSAARDGHETIRIQRVRLRKPFFDRWRLIGNAIGAVGMYTFLKWLEETPEEEEERIREEKQRAANLQSARAHGIPVDEEDEEYEEEALIFLPTGFSRPKPPTFYKGSDPEWQEFVRIAPDRSRIERIRGELVSLIRDIAIRSPQYVQRLGKIDPAAGTSWIEFKFPDGPPIEFERPGIEITDDLTVRRSSRAVNELHHHRLSSILVPTAVANSLYADTKKKVGKTWQNFRVYLGWEDSSKTKVQRMLAQFPPPQLPTEPQTPTNVPTSSPAQSTTSDAHHPPAPSPSPSPPEKEPASSTPGDPAYERFGIVLPKPTALTLDLSTFRQAFRKEHKHVKMQPPRGTFMVSGLVEIIGEKARMTLDVSAAYDPKIGKFVMLTARLRSFTEYRQNPKGGP</sequence>
<organism evidence="2 3">
    <name type="scientific">Melanomma pulvis-pyrius CBS 109.77</name>
    <dbReference type="NCBI Taxonomy" id="1314802"/>
    <lineage>
        <taxon>Eukaryota</taxon>
        <taxon>Fungi</taxon>
        <taxon>Dikarya</taxon>
        <taxon>Ascomycota</taxon>
        <taxon>Pezizomycotina</taxon>
        <taxon>Dothideomycetes</taxon>
        <taxon>Pleosporomycetidae</taxon>
        <taxon>Pleosporales</taxon>
        <taxon>Melanommataceae</taxon>
        <taxon>Melanomma</taxon>
    </lineage>
</organism>
<feature type="compositionally biased region" description="Pro residues" evidence="1">
    <location>
        <begin position="304"/>
        <end position="313"/>
    </location>
</feature>
<evidence type="ECO:0000313" key="3">
    <source>
        <dbReference type="Proteomes" id="UP000799757"/>
    </source>
</evidence>
<dbReference type="EMBL" id="MU001796">
    <property type="protein sequence ID" value="KAF2797870.1"/>
    <property type="molecule type" value="Genomic_DNA"/>
</dbReference>
<feature type="compositionally biased region" description="Polar residues" evidence="1">
    <location>
        <begin position="287"/>
        <end position="299"/>
    </location>
</feature>
<keyword evidence="3" id="KW-1185">Reference proteome</keyword>
<feature type="region of interest" description="Disordered" evidence="1">
    <location>
        <begin position="273"/>
        <end position="330"/>
    </location>
</feature>
<accession>A0A6A6XMY0</accession>
<dbReference type="AlphaFoldDB" id="A0A6A6XMY0"/>
<evidence type="ECO:0000313" key="2">
    <source>
        <dbReference type="EMBL" id="KAF2797870.1"/>
    </source>
</evidence>
<evidence type="ECO:0000256" key="1">
    <source>
        <dbReference type="SAM" id="MobiDB-lite"/>
    </source>
</evidence>
<reference evidence="2" key="1">
    <citation type="journal article" date="2020" name="Stud. Mycol.">
        <title>101 Dothideomycetes genomes: a test case for predicting lifestyles and emergence of pathogens.</title>
        <authorList>
            <person name="Haridas S."/>
            <person name="Albert R."/>
            <person name="Binder M."/>
            <person name="Bloem J."/>
            <person name="Labutti K."/>
            <person name="Salamov A."/>
            <person name="Andreopoulos B."/>
            <person name="Baker S."/>
            <person name="Barry K."/>
            <person name="Bills G."/>
            <person name="Bluhm B."/>
            <person name="Cannon C."/>
            <person name="Castanera R."/>
            <person name="Culley D."/>
            <person name="Daum C."/>
            <person name="Ezra D."/>
            <person name="Gonzalez J."/>
            <person name="Henrissat B."/>
            <person name="Kuo A."/>
            <person name="Liang C."/>
            <person name="Lipzen A."/>
            <person name="Lutzoni F."/>
            <person name="Magnuson J."/>
            <person name="Mondo S."/>
            <person name="Nolan M."/>
            <person name="Ohm R."/>
            <person name="Pangilinan J."/>
            <person name="Park H.-J."/>
            <person name="Ramirez L."/>
            <person name="Alfaro M."/>
            <person name="Sun H."/>
            <person name="Tritt A."/>
            <person name="Yoshinaga Y."/>
            <person name="Zwiers L.-H."/>
            <person name="Turgeon B."/>
            <person name="Goodwin S."/>
            <person name="Spatafora J."/>
            <person name="Crous P."/>
            <person name="Grigoriev I."/>
        </authorList>
    </citation>
    <scope>NUCLEOTIDE SEQUENCE</scope>
    <source>
        <strain evidence="2">CBS 109.77</strain>
    </source>
</reference>
<name>A0A6A6XMY0_9PLEO</name>
<proteinExistence type="predicted"/>
<protein>
    <submittedName>
        <fullName evidence="2">Uncharacterized protein</fullName>
    </submittedName>
</protein>
<gene>
    <name evidence="2" type="ORF">K505DRAFT_297489</name>
</gene>